<dbReference type="InterPro" id="IPR006612">
    <property type="entry name" value="THAP_Znf"/>
</dbReference>
<sequence>MKIFKSIAYRKCGVKYCRNKSSVHSNELSYFTLPKDSEGRAMWIENCISELANKNIQVKDVRICREHFENKMFLNVLTKKRLIDYVVPTLCNDDILAKRANFNESDNTLDLLAYL</sequence>
<dbReference type="GO" id="GO:0043565">
    <property type="term" value="F:sequence-specific DNA binding"/>
    <property type="evidence" value="ECO:0007669"/>
    <property type="project" value="InterPro"/>
</dbReference>
<evidence type="ECO:0000313" key="7">
    <source>
        <dbReference type="Proteomes" id="UP000694846"/>
    </source>
</evidence>
<protein>
    <submittedName>
        <fullName evidence="8">Uncharacterized protein LOC112684969</fullName>
    </submittedName>
</protein>
<name>A0A8B8FNI3_9HEMI</name>
<keyword evidence="1" id="KW-0479">Metal-binding</keyword>
<keyword evidence="3" id="KW-0862">Zinc</keyword>
<feature type="domain" description="THAP-type" evidence="6">
    <location>
        <begin position="7"/>
        <end position="91"/>
    </location>
</feature>
<dbReference type="AlphaFoldDB" id="A0A8B8FNI3"/>
<evidence type="ECO:0000256" key="1">
    <source>
        <dbReference type="ARBA" id="ARBA00022723"/>
    </source>
</evidence>
<dbReference type="PANTHER" id="PTHR46600">
    <property type="entry name" value="THAP DOMAIN-CONTAINING"/>
    <property type="match status" value="1"/>
</dbReference>
<evidence type="ECO:0000313" key="8">
    <source>
        <dbReference type="RefSeq" id="XP_025412499.1"/>
    </source>
</evidence>
<evidence type="ECO:0000256" key="2">
    <source>
        <dbReference type="ARBA" id="ARBA00022771"/>
    </source>
</evidence>
<dbReference type="Proteomes" id="UP000694846">
    <property type="component" value="Unplaced"/>
</dbReference>
<evidence type="ECO:0000259" key="6">
    <source>
        <dbReference type="PROSITE" id="PS50950"/>
    </source>
</evidence>
<dbReference type="OrthoDB" id="7683421at2759"/>
<keyword evidence="4 5" id="KW-0238">DNA-binding</keyword>
<organism evidence="7 8">
    <name type="scientific">Sipha flava</name>
    <name type="common">yellow sugarcane aphid</name>
    <dbReference type="NCBI Taxonomy" id="143950"/>
    <lineage>
        <taxon>Eukaryota</taxon>
        <taxon>Metazoa</taxon>
        <taxon>Ecdysozoa</taxon>
        <taxon>Arthropoda</taxon>
        <taxon>Hexapoda</taxon>
        <taxon>Insecta</taxon>
        <taxon>Pterygota</taxon>
        <taxon>Neoptera</taxon>
        <taxon>Paraneoptera</taxon>
        <taxon>Hemiptera</taxon>
        <taxon>Sternorrhyncha</taxon>
        <taxon>Aphidomorpha</taxon>
        <taxon>Aphidoidea</taxon>
        <taxon>Aphididae</taxon>
        <taxon>Sipha</taxon>
    </lineage>
</organism>
<keyword evidence="2 5" id="KW-0863">Zinc-finger</keyword>
<evidence type="ECO:0000256" key="3">
    <source>
        <dbReference type="ARBA" id="ARBA00022833"/>
    </source>
</evidence>
<dbReference type="PANTHER" id="PTHR46600:SF11">
    <property type="entry name" value="THAP DOMAIN-CONTAINING PROTEIN 10"/>
    <property type="match status" value="1"/>
</dbReference>
<evidence type="ECO:0000256" key="5">
    <source>
        <dbReference type="PROSITE-ProRule" id="PRU00309"/>
    </source>
</evidence>
<dbReference type="Pfam" id="PF05485">
    <property type="entry name" value="THAP"/>
    <property type="match status" value="1"/>
</dbReference>
<proteinExistence type="predicted"/>
<gene>
    <name evidence="8" type="primary">LOC112684969</name>
</gene>
<accession>A0A8B8FNI3</accession>
<dbReference type="RefSeq" id="XP_025412499.1">
    <property type="nucleotide sequence ID" value="XM_025556714.1"/>
</dbReference>
<dbReference type="GeneID" id="112684969"/>
<dbReference type="PROSITE" id="PS50950">
    <property type="entry name" value="ZF_THAP"/>
    <property type="match status" value="1"/>
</dbReference>
<evidence type="ECO:0000256" key="4">
    <source>
        <dbReference type="ARBA" id="ARBA00023125"/>
    </source>
</evidence>
<dbReference type="InterPro" id="IPR026516">
    <property type="entry name" value="THAP1/10"/>
</dbReference>
<reference evidence="8" key="1">
    <citation type="submission" date="2025-08" db="UniProtKB">
        <authorList>
            <consortium name="RefSeq"/>
        </authorList>
    </citation>
    <scope>IDENTIFICATION</scope>
    <source>
        <tissue evidence="8">Whole body</tissue>
    </source>
</reference>
<dbReference type="SUPFAM" id="SSF57716">
    <property type="entry name" value="Glucocorticoid receptor-like (DNA-binding domain)"/>
    <property type="match status" value="1"/>
</dbReference>
<dbReference type="GO" id="GO:0008270">
    <property type="term" value="F:zinc ion binding"/>
    <property type="evidence" value="ECO:0007669"/>
    <property type="project" value="UniProtKB-KW"/>
</dbReference>
<dbReference type="InterPro" id="IPR038441">
    <property type="entry name" value="THAP_Znf_sf"/>
</dbReference>
<dbReference type="SMART" id="SM00980">
    <property type="entry name" value="THAP"/>
    <property type="match status" value="1"/>
</dbReference>
<keyword evidence="7" id="KW-1185">Reference proteome</keyword>
<dbReference type="Gene3D" id="6.20.210.20">
    <property type="entry name" value="THAP domain"/>
    <property type="match status" value="1"/>
</dbReference>